<keyword evidence="1" id="KW-0472">Membrane</keyword>
<feature type="transmembrane region" description="Helical" evidence="1">
    <location>
        <begin position="109"/>
        <end position="127"/>
    </location>
</feature>
<evidence type="ECO:0000256" key="1">
    <source>
        <dbReference type="SAM" id="Phobius"/>
    </source>
</evidence>
<dbReference type="InterPro" id="IPR036259">
    <property type="entry name" value="MFS_trans_sf"/>
</dbReference>
<dbReference type="KEGG" id="lak:106159278"/>
<gene>
    <name evidence="3" type="primary">LOC106159278</name>
</gene>
<reference evidence="3" key="1">
    <citation type="submission" date="2025-08" db="UniProtKB">
        <authorList>
            <consortium name="RefSeq"/>
        </authorList>
    </citation>
    <scope>IDENTIFICATION</scope>
    <source>
        <tissue evidence="3">Gonads</tissue>
    </source>
</reference>
<dbReference type="AlphaFoldDB" id="A0A1S3I0T6"/>
<dbReference type="GO" id="GO:0022857">
    <property type="term" value="F:transmembrane transporter activity"/>
    <property type="evidence" value="ECO:0007669"/>
    <property type="project" value="InterPro"/>
</dbReference>
<feature type="transmembrane region" description="Helical" evidence="1">
    <location>
        <begin position="209"/>
        <end position="229"/>
    </location>
</feature>
<evidence type="ECO:0000313" key="3">
    <source>
        <dbReference type="RefSeq" id="XP_013390959.1"/>
    </source>
</evidence>
<keyword evidence="2" id="KW-1185">Reference proteome</keyword>
<organism evidence="2 3">
    <name type="scientific">Lingula anatina</name>
    <name type="common">Brachiopod</name>
    <name type="synonym">Lingula unguis</name>
    <dbReference type="NCBI Taxonomy" id="7574"/>
    <lineage>
        <taxon>Eukaryota</taxon>
        <taxon>Metazoa</taxon>
        <taxon>Spiralia</taxon>
        <taxon>Lophotrochozoa</taxon>
        <taxon>Brachiopoda</taxon>
        <taxon>Linguliformea</taxon>
        <taxon>Lingulata</taxon>
        <taxon>Lingulida</taxon>
        <taxon>Linguloidea</taxon>
        <taxon>Lingulidae</taxon>
        <taxon>Lingula</taxon>
    </lineage>
</organism>
<accession>A0A1S3I0T6</accession>
<feature type="transmembrane region" description="Helical" evidence="1">
    <location>
        <begin position="6"/>
        <end position="23"/>
    </location>
</feature>
<feature type="transmembrane region" description="Helical" evidence="1">
    <location>
        <begin position="328"/>
        <end position="350"/>
    </location>
</feature>
<dbReference type="PANTHER" id="PTHR11360:SF284">
    <property type="entry name" value="EG:103B4.3 PROTEIN-RELATED"/>
    <property type="match status" value="1"/>
</dbReference>
<name>A0A1S3I0T6_LINAN</name>
<dbReference type="Gene3D" id="1.20.1250.20">
    <property type="entry name" value="MFS general substrate transporter like domains"/>
    <property type="match status" value="1"/>
</dbReference>
<feature type="transmembrane region" description="Helical" evidence="1">
    <location>
        <begin position="170"/>
        <end position="189"/>
    </location>
</feature>
<dbReference type="Pfam" id="PF07690">
    <property type="entry name" value="MFS_1"/>
    <property type="match status" value="1"/>
</dbReference>
<evidence type="ECO:0000313" key="2">
    <source>
        <dbReference type="Proteomes" id="UP000085678"/>
    </source>
</evidence>
<dbReference type="GeneID" id="106159278"/>
<sequence length="372" mass="40294">MTSSDGIYRGWIILAISIILFMVSTGVESSWGTMILCFRRDEDFLESSLAQLGSPLTVYFAFKTALSNLVFTALLRYGEFSLRQFAALGLSLMVTGLVLTSFGNGPQPVAVSFGIMFGASVMNSISLKMCKNPLLGWRWAFRVYAAAIGVLGLLLQNFQKPPWSTSSKVVVHGIWALAACGVGYAYYLPFVILPKHVTDLGYNEDEAEYVMMVLGIMGMIGQLVFSCVGDYVKGKLMLINLIAISLVVVNNIVAAYSTTLAAVFTYSAIVGVGCGVYLAIYFPVHNEIMDGESVATLFLTMRFSRGVGATAAPYIAGYIRDVTGSYSAAFLSVASSFGVFVTATWALICINKFRNLQSLDEEKQPVTGISSR</sequence>
<dbReference type="SUPFAM" id="SSF103473">
    <property type="entry name" value="MFS general substrate transporter"/>
    <property type="match status" value="1"/>
</dbReference>
<protein>
    <submittedName>
        <fullName evidence="3">Monocarboxylate transporter 10-like</fullName>
    </submittedName>
</protein>
<dbReference type="OrthoDB" id="10016898at2759"/>
<feature type="transmembrane region" description="Helical" evidence="1">
    <location>
        <begin position="139"/>
        <end position="158"/>
    </location>
</feature>
<dbReference type="InParanoid" id="A0A1S3I0T6"/>
<dbReference type="InterPro" id="IPR011701">
    <property type="entry name" value="MFS"/>
</dbReference>
<feature type="transmembrane region" description="Helical" evidence="1">
    <location>
        <begin position="263"/>
        <end position="282"/>
    </location>
</feature>
<feature type="transmembrane region" description="Helical" evidence="1">
    <location>
        <begin position="236"/>
        <end position="257"/>
    </location>
</feature>
<dbReference type="InterPro" id="IPR050327">
    <property type="entry name" value="Proton-linked_MCT"/>
</dbReference>
<feature type="transmembrane region" description="Helical" evidence="1">
    <location>
        <begin position="82"/>
        <end position="102"/>
    </location>
</feature>
<proteinExistence type="predicted"/>
<keyword evidence="1" id="KW-0812">Transmembrane</keyword>
<dbReference type="RefSeq" id="XP_013390959.1">
    <property type="nucleotide sequence ID" value="XM_013535505.1"/>
</dbReference>
<dbReference type="Proteomes" id="UP000085678">
    <property type="component" value="Unplaced"/>
</dbReference>
<dbReference type="PANTHER" id="PTHR11360">
    <property type="entry name" value="MONOCARBOXYLATE TRANSPORTER"/>
    <property type="match status" value="1"/>
</dbReference>
<keyword evidence="1" id="KW-1133">Transmembrane helix</keyword>